<organism evidence="4 5">
    <name type="scientific">Durusdinium trenchii</name>
    <dbReference type="NCBI Taxonomy" id="1381693"/>
    <lineage>
        <taxon>Eukaryota</taxon>
        <taxon>Sar</taxon>
        <taxon>Alveolata</taxon>
        <taxon>Dinophyceae</taxon>
        <taxon>Suessiales</taxon>
        <taxon>Symbiodiniaceae</taxon>
        <taxon>Durusdinium</taxon>
    </lineage>
</organism>
<keyword evidence="1" id="KW-0677">Repeat</keyword>
<gene>
    <name evidence="4" type="ORF">SCF082_LOCUS10158</name>
</gene>
<dbReference type="PROSITE" id="PS50297">
    <property type="entry name" value="ANK_REP_REGION"/>
    <property type="match status" value="7"/>
</dbReference>
<reference evidence="4 5" key="1">
    <citation type="submission" date="2024-02" db="EMBL/GenBank/DDBJ databases">
        <authorList>
            <person name="Chen Y."/>
            <person name="Shah S."/>
            <person name="Dougan E. K."/>
            <person name="Thang M."/>
            <person name="Chan C."/>
        </authorList>
    </citation>
    <scope>NUCLEOTIDE SEQUENCE [LARGE SCALE GENOMIC DNA]</scope>
</reference>
<keyword evidence="5" id="KW-1185">Reference proteome</keyword>
<feature type="repeat" description="ANK" evidence="3">
    <location>
        <begin position="280"/>
        <end position="312"/>
    </location>
</feature>
<evidence type="ECO:0000256" key="2">
    <source>
        <dbReference type="ARBA" id="ARBA00023043"/>
    </source>
</evidence>
<feature type="repeat" description="ANK" evidence="3">
    <location>
        <begin position="114"/>
        <end position="146"/>
    </location>
</feature>
<dbReference type="Proteomes" id="UP001642464">
    <property type="component" value="Unassembled WGS sequence"/>
</dbReference>
<proteinExistence type="predicted"/>
<dbReference type="InterPro" id="IPR002110">
    <property type="entry name" value="Ankyrin_rpt"/>
</dbReference>
<dbReference type="PANTHER" id="PTHR24201:SF16">
    <property type="entry name" value="ANKYRIN-1-LIKE-RELATED"/>
    <property type="match status" value="1"/>
</dbReference>
<feature type="repeat" description="ANK" evidence="3">
    <location>
        <begin position="180"/>
        <end position="212"/>
    </location>
</feature>
<dbReference type="SUPFAM" id="SSF54236">
    <property type="entry name" value="Ubiquitin-like"/>
    <property type="match status" value="1"/>
</dbReference>
<evidence type="ECO:0000256" key="3">
    <source>
        <dbReference type="PROSITE-ProRule" id="PRU00023"/>
    </source>
</evidence>
<dbReference type="InterPro" id="IPR050776">
    <property type="entry name" value="Ank_Repeat/CDKN_Inhibitor"/>
</dbReference>
<dbReference type="Pfam" id="PF12796">
    <property type="entry name" value="Ank_2"/>
    <property type="match status" value="3"/>
</dbReference>
<dbReference type="Gene3D" id="1.25.40.20">
    <property type="entry name" value="Ankyrin repeat-containing domain"/>
    <property type="match status" value="4"/>
</dbReference>
<name>A0ABP0J453_9DINO</name>
<feature type="repeat" description="ANK" evidence="3">
    <location>
        <begin position="246"/>
        <end position="278"/>
    </location>
</feature>
<keyword evidence="2 3" id="KW-0040">ANK repeat</keyword>
<sequence>MFRICSAVSGETLATLDADEIGGCEPVRMLKRRLAEKIGVPRFRQRWFLEEVELKDETQLEWSSCQEVYLVTLDFCDLYQDGRSLELISASQENRVERVEELLQLPLSPDADKVDWTALRAAARAGNVQCLTLLLEAGAEIEQKDVYGRTALHWAAFEGRLEVVELLLKAGAAVGWAKNDGADALHLAVWNGHLEVVRILLQARAEVDKGTNERATALHVAAQHGYLEISQMLLDVGADKNKARDCGQTALHGAAACGHLEVVRLLLEAGADIDAASSDGGATALHLASQNGFLEVVRLLLDFGADRHQRHQFGWTPLHEALASGHLDVGRLLLKDGRGTLMEKITFRLASLQHGFTLAARSCFGRTATDPTQQGP</sequence>
<feature type="repeat" description="ANK" evidence="3">
    <location>
        <begin position="213"/>
        <end position="245"/>
    </location>
</feature>
<accession>A0ABP0J453</accession>
<dbReference type="PANTHER" id="PTHR24201">
    <property type="entry name" value="ANK_REP_REGION DOMAIN-CONTAINING PROTEIN"/>
    <property type="match status" value="1"/>
</dbReference>
<feature type="repeat" description="ANK" evidence="3">
    <location>
        <begin position="313"/>
        <end position="337"/>
    </location>
</feature>
<comment type="caution">
    <text evidence="4">The sequence shown here is derived from an EMBL/GenBank/DDBJ whole genome shotgun (WGS) entry which is preliminary data.</text>
</comment>
<dbReference type="InterPro" id="IPR029071">
    <property type="entry name" value="Ubiquitin-like_domsf"/>
</dbReference>
<dbReference type="PROSITE" id="PS50088">
    <property type="entry name" value="ANK_REPEAT"/>
    <property type="match status" value="7"/>
</dbReference>
<evidence type="ECO:0000313" key="4">
    <source>
        <dbReference type="EMBL" id="CAK9009098.1"/>
    </source>
</evidence>
<dbReference type="InterPro" id="IPR036770">
    <property type="entry name" value="Ankyrin_rpt-contain_sf"/>
</dbReference>
<dbReference type="EMBL" id="CAXAMM010005892">
    <property type="protein sequence ID" value="CAK9009098.1"/>
    <property type="molecule type" value="Genomic_DNA"/>
</dbReference>
<dbReference type="SMART" id="SM00248">
    <property type="entry name" value="ANK"/>
    <property type="match status" value="8"/>
</dbReference>
<feature type="repeat" description="ANK" evidence="3">
    <location>
        <begin position="147"/>
        <end position="179"/>
    </location>
</feature>
<protein>
    <submittedName>
        <fullName evidence="4">Ankyrin-1 (ANK-1) (Ankyrin-R) (Erythrocyte ankyrin)</fullName>
    </submittedName>
</protein>
<evidence type="ECO:0000256" key="1">
    <source>
        <dbReference type="ARBA" id="ARBA00022737"/>
    </source>
</evidence>
<dbReference type="PRINTS" id="PR01415">
    <property type="entry name" value="ANKYRIN"/>
</dbReference>
<dbReference type="SUPFAM" id="SSF48403">
    <property type="entry name" value="Ankyrin repeat"/>
    <property type="match status" value="1"/>
</dbReference>
<evidence type="ECO:0000313" key="5">
    <source>
        <dbReference type="Proteomes" id="UP001642464"/>
    </source>
</evidence>